<accession>A0ABV6G621</accession>
<dbReference type="SUPFAM" id="SSF48557">
    <property type="entry name" value="L-aspartase-like"/>
    <property type="match status" value="1"/>
</dbReference>
<dbReference type="Gene3D" id="1.10.275.10">
    <property type="entry name" value="Fumarase/aspartase (N-terminal domain)"/>
    <property type="match status" value="1"/>
</dbReference>
<dbReference type="Gene3D" id="1.20.200.10">
    <property type="entry name" value="Fumarase/aspartase (Central domain)"/>
    <property type="match status" value="1"/>
</dbReference>
<dbReference type="CDD" id="cd00332">
    <property type="entry name" value="PAL-HAL"/>
    <property type="match status" value="1"/>
</dbReference>
<dbReference type="EC" id="4.3.1.3" evidence="1"/>
<name>A0ABV6G621_9GAMM</name>
<dbReference type="EMBL" id="JBHLVX010000051">
    <property type="protein sequence ID" value="MFC0269115.1"/>
    <property type="molecule type" value="Genomic_DNA"/>
</dbReference>
<keyword evidence="2" id="KW-1185">Reference proteome</keyword>
<sequence>MSTAIAAVELGENVIGWREVVRIAREGAPIAISQERWERITRSRAAVDAFAHGNTPYYGINTGLGALYNVRLEFHQLRRLSWHTLMSHACCVGQQLRDEQVRAIMVAAVVNYSHGYSGISVEIVERLVDFLNAGITPVVPRQGSVGYLAHMAHIGLTLVGHGDVRYQGETMPAGDALTRLNKSAVELGAKDGLSLVNGTPAMTGLACLALDDANRLSAWADIAAAMSFEALGGQLAAFGAEVLALKPHPGVQVCGRTLRELLHGSAWLAERQGTHLQDALSLRSIPQVHGACRDQLSDACRRIDIELASATDNPLVIESADGYQVISQANPHGASVALACDQLAMAVAEWGALSERRIYRLVTPEARRPGSSLPPFLSTNSGMKSGMMIAQYTAASLAADNKRLSQPVVTDNFLTSALQEDHVSLGESAALKLDTALENAFRIVAIEWLCAAQAFDLLTHTSFAVATSAAWRWLRDIVAAYDEERPLSGDIEAIYRRLRSSPMPEAVTIELSGPLLKRPLQAPYSGENYDP</sequence>
<dbReference type="InterPro" id="IPR001106">
    <property type="entry name" value="Aromatic_Lyase"/>
</dbReference>
<keyword evidence="1" id="KW-0456">Lyase</keyword>
<evidence type="ECO:0000313" key="2">
    <source>
        <dbReference type="Proteomes" id="UP001589814"/>
    </source>
</evidence>
<comment type="caution">
    <text evidence="1">The sequence shown here is derived from an EMBL/GenBank/DDBJ whole genome shotgun (WGS) entry which is preliminary data.</text>
</comment>
<dbReference type="GO" id="GO:0004397">
    <property type="term" value="F:histidine ammonia-lyase activity"/>
    <property type="evidence" value="ECO:0007669"/>
    <property type="project" value="UniProtKB-EC"/>
</dbReference>
<evidence type="ECO:0000313" key="1">
    <source>
        <dbReference type="EMBL" id="MFC0269115.1"/>
    </source>
</evidence>
<dbReference type="RefSeq" id="WP_019951012.1">
    <property type="nucleotide sequence ID" value="NZ_JBHLVX010000051.1"/>
</dbReference>
<reference evidence="1 2" key="1">
    <citation type="submission" date="2024-09" db="EMBL/GenBank/DDBJ databases">
        <authorList>
            <person name="Sun Q."/>
            <person name="Mori K."/>
        </authorList>
    </citation>
    <scope>NUCLEOTIDE SEQUENCE [LARGE SCALE GENOMIC DNA]</scope>
    <source>
        <strain evidence="1 2">CCM 7415</strain>
    </source>
</reference>
<gene>
    <name evidence="1" type="primary">hutH</name>
    <name evidence="1" type="ORF">ACFFHW_14160</name>
</gene>
<protein>
    <submittedName>
        <fullName evidence="1">Histidine ammonia-lyase</fullName>
        <ecNumber evidence="1">4.3.1.3</ecNumber>
    </submittedName>
</protein>
<proteinExistence type="predicted"/>
<organism evidence="1 2">
    <name type="scientific">Kushneria aurantia</name>
    <dbReference type="NCBI Taxonomy" id="504092"/>
    <lineage>
        <taxon>Bacteria</taxon>
        <taxon>Pseudomonadati</taxon>
        <taxon>Pseudomonadota</taxon>
        <taxon>Gammaproteobacteria</taxon>
        <taxon>Oceanospirillales</taxon>
        <taxon>Halomonadaceae</taxon>
        <taxon>Kushneria</taxon>
    </lineage>
</organism>
<dbReference type="PANTHER" id="PTHR10362">
    <property type="entry name" value="HISTIDINE AMMONIA-LYASE"/>
    <property type="match status" value="1"/>
</dbReference>
<dbReference type="InterPro" id="IPR024083">
    <property type="entry name" value="Fumarase/histidase_N"/>
</dbReference>
<dbReference type="Pfam" id="PF00221">
    <property type="entry name" value="Lyase_aromatic"/>
    <property type="match status" value="1"/>
</dbReference>
<dbReference type="Proteomes" id="UP001589814">
    <property type="component" value="Unassembled WGS sequence"/>
</dbReference>
<dbReference type="InterPro" id="IPR008948">
    <property type="entry name" value="L-Aspartase-like"/>
</dbReference>